<dbReference type="AlphaFoldDB" id="U1WLE5"/>
<dbReference type="InterPro" id="IPR036217">
    <property type="entry name" value="MethylDNA_cys_MeTrfase_DNAb"/>
</dbReference>
<dbReference type="NCBIfam" id="TIGR00589">
    <property type="entry name" value="ogt"/>
    <property type="match status" value="1"/>
</dbReference>
<evidence type="ECO:0000256" key="6">
    <source>
        <dbReference type="ARBA" id="ARBA00022763"/>
    </source>
</evidence>
<accession>U1WLE5</accession>
<dbReference type="PANTHER" id="PTHR10815:SF12">
    <property type="entry name" value="METHYLATED-DNA--PROTEIN-CYSTEINE METHYLTRANSFERASE, INDUCIBLE"/>
    <property type="match status" value="1"/>
</dbReference>
<dbReference type="FunFam" id="1.10.10.10:FF:000214">
    <property type="entry name" value="Methylated-DNA--protein-cysteine methyltransferase"/>
    <property type="match status" value="1"/>
</dbReference>
<dbReference type="HOGENOM" id="CLU_000445_52_2_9"/>
<evidence type="ECO:0000313" key="12">
    <source>
        <dbReference type="Proteomes" id="UP000016511"/>
    </source>
</evidence>
<dbReference type="InterPro" id="IPR001497">
    <property type="entry name" value="MethylDNA_cys_MeTrfase_AS"/>
</dbReference>
<comment type="catalytic activity">
    <reaction evidence="1">
        <text>a 4-O-methyl-thymidine in DNA + L-cysteinyl-[protein] = a thymidine in DNA + S-methyl-L-cysteinyl-[protein]</text>
        <dbReference type="Rhea" id="RHEA:53428"/>
        <dbReference type="Rhea" id="RHEA-COMP:10131"/>
        <dbReference type="Rhea" id="RHEA-COMP:10132"/>
        <dbReference type="Rhea" id="RHEA-COMP:13555"/>
        <dbReference type="Rhea" id="RHEA-COMP:13556"/>
        <dbReference type="ChEBI" id="CHEBI:29950"/>
        <dbReference type="ChEBI" id="CHEBI:82612"/>
        <dbReference type="ChEBI" id="CHEBI:137386"/>
        <dbReference type="ChEBI" id="CHEBI:137387"/>
        <dbReference type="EC" id="2.1.1.63"/>
    </reaction>
</comment>
<evidence type="ECO:0000256" key="4">
    <source>
        <dbReference type="ARBA" id="ARBA00022603"/>
    </source>
</evidence>
<dbReference type="EMBL" id="AWSJ01000157">
    <property type="protein sequence ID" value="ERI09399.1"/>
    <property type="molecule type" value="Genomic_DNA"/>
</dbReference>
<evidence type="ECO:0000259" key="10">
    <source>
        <dbReference type="Pfam" id="PF02870"/>
    </source>
</evidence>
<dbReference type="Gene3D" id="3.30.160.70">
    <property type="entry name" value="Methylated DNA-protein cysteine methyltransferase domain"/>
    <property type="match status" value="1"/>
</dbReference>
<dbReference type="InterPro" id="IPR008332">
    <property type="entry name" value="MethylG_MeTrfase_N"/>
</dbReference>
<comment type="caution">
    <text evidence="11">The sequence shown here is derived from an EMBL/GenBank/DDBJ whole genome shotgun (WGS) entry which is preliminary data.</text>
</comment>
<dbReference type="PATRIC" id="fig|649747.3.peg.2275"/>
<evidence type="ECO:0000256" key="2">
    <source>
        <dbReference type="ARBA" id="ARBA00008711"/>
    </source>
</evidence>
<dbReference type="Pfam" id="PF02870">
    <property type="entry name" value="Methyltransf_1N"/>
    <property type="match status" value="1"/>
</dbReference>
<feature type="domain" description="Methylguanine DNA methyltransferase ribonuclease-like" evidence="10">
    <location>
        <begin position="9"/>
        <end position="87"/>
    </location>
</feature>
<dbReference type="SUPFAM" id="SSF46767">
    <property type="entry name" value="Methylated DNA-protein cysteine methyltransferase, C-terminal domain"/>
    <property type="match status" value="1"/>
</dbReference>
<dbReference type="eggNOG" id="COG0350">
    <property type="taxonomic scope" value="Bacteria"/>
</dbReference>
<dbReference type="InterPro" id="IPR036631">
    <property type="entry name" value="MGMT_N_sf"/>
</dbReference>
<sequence length="182" mass="20655">METRTNQKMYWTLLVHEKWSLYMAATSKGLCYVGSHNKPFEELSDWAKNRFSDSVLIQDDEKLQPYMTELTEYFRGERKSFTIPFDFYGTPFQLAVWNALCEIPYGQTQSYSDIANYIQKPAAVRAVGTAIGANPVLITVPCHRVIGKNGSLTGYRGGLNMKTQLLQLEQESLLTEGSVLHV</sequence>
<dbReference type="STRING" id="649747.HMPREF0083_02518"/>
<comment type="similarity">
    <text evidence="2">Belongs to the MGMT family.</text>
</comment>
<feature type="domain" description="Methylated-DNA-[protein]-cysteine S-methyltransferase DNA binding" evidence="9">
    <location>
        <begin position="91"/>
        <end position="170"/>
    </location>
</feature>
<keyword evidence="12" id="KW-1185">Reference proteome</keyword>
<reference evidence="11 12" key="1">
    <citation type="submission" date="2013-08" db="EMBL/GenBank/DDBJ databases">
        <authorList>
            <person name="Weinstock G."/>
            <person name="Sodergren E."/>
            <person name="Wylie T."/>
            <person name="Fulton L."/>
            <person name="Fulton R."/>
            <person name="Fronick C."/>
            <person name="O'Laughlin M."/>
            <person name="Godfrey J."/>
            <person name="Miner T."/>
            <person name="Herter B."/>
            <person name="Appelbaum E."/>
            <person name="Cordes M."/>
            <person name="Lek S."/>
            <person name="Wollam A."/>
            <person name="Pepin K.H."/>
            <person name="Palsikar V.B."/>
            <person name="Mitreva M."/>
            <person name="Wilson R.K."/>
        </authorList>
    </citation>
    <scope>NUCLEOTIDE SEQUENCE [LARGE SCALE GENOMIC DNA]</scope>
    <source>
        <strain evidence="11 12">ATCC 12856</strain>
    </source>
</reference>
<dbReference type="Gene3D" id="1.10.10.10">
    <property type="entry name" value="Winged helix-like DNA-binding domain superfamily/Winged helix DNA-binding domain"/>
    <property type="match status" value="1"/>
</dbReference>
<dbReference type="GO" id="GO:0032259">
    <property type="term" value="P:methylation"/>
    <property type="evidence" value="ECO:0007669"/>
    <property type="project" value="UniProtKB-KW"/>
</dbReference>
<dbReference type="InterPro" id="IPR036388">
    <property type="entry name" value="WH-like_DNA-bd_sf"/>
</dbReference>
<dbReference type="PROSITE" id="PS00374">
    <property type="entry name" value="MGMT"/>
    <property type="match status" value="1"/>
</dbReference>
<comment type="catalytic activity">
    <reaction evidence="8">
        <text>a 6-O-methyl-2'-deoxyguanosine in DNA + L-cysteinyl-[protein] = S-methyl-L-cysteinyl-[protein] + a 2'-deoxyguanosine in DNA</text>
        <dbReference type="Rhea" id="RHEA:24000"/>
        <dbReference type="Rhea" id="RHEA-COMP:10131"/>
        <dbReference type="Rhea" id="RHEA-COMP:10132"/>
        <dbReference type="Rhea" id="RHEA-COMP:11367"/>
        <dbReference type="Rhea" id="RHEA-COMP:11368"/>
        <dbReference type="ChEBI" id="CHEBI:29950"/>
        <dbReference type="ChEBI" id="CHEBI:82612"/>
        <dbReference type="ChEBI" id="CHEBI:85445"/>
        <dbReference type="ChEBI" id="CHEBI:85448"/>
        <dbReference type="EC" id="2.1.1.63"/>
    </reaction>
</comment>
<keyword evidence="4 11" id="KW-0489">Methyltransferase</keyword>
<protein>
    <recommendedName>
        <fullName evidence="3">methylated-DNA--[protein]-cysteine S-methyltransferase</fullName>
        <ecNumber evidence="3">2.1.1.63</ecNumber>
    </recommendedName>
</protein>
<dbReference type="Pfam" id="PF01035">
    <property type="entry name" value="DNA_binding_1"/>
    <property type="match status" value="1"/>
</dbReference>
<dbReference type="GO" id="GO:0003908">
    <property type="term" value="F:methylated-DNA-[protein]-cysteine S-methyltransferase activity"/>
    <property type="evidence" value="ECO:0007669"/>
    <property type="project" value="UniProtKB-EC"/>
</dbReference>
<dbReference type="CDD" id="cd06445">
    <property type="entry name" value="ATase"/>
    <property type="match status" value="1"/>
</dbReference>
<proteinExistence type="inferred from homology"/>
<dbReference type="InterPro" id="IPR014048">
    <property type="entry name" value="MethylDNA_cys_MeTrfase_DNA-bd"/>
</dbReference>
<evidence type="ECO:0000256" key="5">
    <source>
        <dbReference type="ARBA" id="ARBA00022679"/>
    </source>
</evidence>
<dbReference type="SUPFAM" id="SSF53155">
    <property type="entry name" value="Methylated DNA-protein cysteine methyltransferase domain"/>
    <property type="match status" value="1"/>
</dbReference>
<keyword evidence="5 11" id="KW-0808">Transferase</keyword>
<name>U1WLE5_ANEAE</name>
<organism evidence="11 12">
    <name type="scientific">Aneurinibacillus aneurinilyticus ATCC 12856</name>
    <dbReference type="NCBI Taxonomy" id="649747"/>
    <lineage>
        <taxon>Bacteria</taxon>
        <taxon>Bacillati</taxon>
        <taxon>Bacillota</taxon>
        <taxon>Bacilli</taxon>
        <taxon>Bacillales</taxon>
        <taxon>Paenibacillaceae</taxon>
        <taxon>Aneurinibacillus group</taxon>
        <taxon>Aneurinibacillus</taxon>
    </lineage>
</organism>
<dbReference type="GeneID" id="92838973"/>
<dbReference type="RefSeq" id="WP_021621269.1">
    <property type="nucleotide sequence ID" value="NZ_KE952772.1"/>
</dbReference>
<evidence type="ECO:0000256" key="1">
    <source>
        <dbReference type="ARBA" id="ARBA00001286"/>
    </source>
</evidence>
<dbReference type="PANTHER" id="PTHR10815">
    <property type="entry name" value="METHYLATED-DNA--PROTEIN-CYSTEINE METHYLTRANSFERASE"/>
    <property type="match status" value="1"/>
</dbReference>
<gene>
    <name evidence="11" type="ORF">HMPREF0083_02518</name>
</gene>
<evidence type="ECO:0000313" key="11">
    <source>
        <dbReference type="EMBL" id="ERI09399.1"/>
    </source>
</evidence>
<dbReference type="Proteomes" id="UP000016511">
    <property type="component" value="Unassembled WGS sequence"/>
</dbReference>
<dbReference type="EC" id="2.1.1.63" evidence="3"/>
<evidence type="ECO:0000256" key="8">
    <source>
        <dbReference type="ARBA" id="ARBA00049348"/>
    </source>
</evidence>
<dbReference type="GO" id="GO:0006281">
    <property type="term" value="P:DNA repair"/>
    <property type="evidence" value="ECO:0007669"/>
    <property type="project" value="UniProtKB-KW"/>
</dbReference>
<keyword evidence="7" id="KW-0234">DNA repair</keyword>
<evidence type="ECO:0000256" key="7">
    <source>
        <dbReference type="ARBA" id="ARBA00023204"/>
    </source>
</evidence>
<evidence type="ECO:0000256" key="3">
    <source>
        <dbReference type="ARBA" id="ARBA00011918"/>
    </source>
</evidence>
<keyword evidence="6" id="KW-0227">DNA damage</keyword>
<evidence type="ECO:0000259" key="9">
    <source>
        <dbReference type="Pfam" id="PF01035"/>
    </source>
</evidence>